<gene>
    <name evidence="2" type="ORF">EZS28_022842</name>
</gene>
<dbReference type="Proteomes" id="UP000324800">
    <property type="component" value="Unassembled WGS sequence"/>
</dbReference>
<organism evidence="2 3">
    <name type="scientific">Streblomastix strix</name>
    <dbReference type="NCBI Taxonomy" id="222440"/>
    <lineage>
        <taxon>Eukaryota</taxon>
        <taxon>Metamonada</taxon>
        <taxon>Preaxostyla</taxon>
        <taxon>Oxymonadida</taxon>
        <taxon>Streblomastigidae</taxon>
        <taxon>Streblomastix</taxon>
    </lineage>
</organism>
<dbReference type="AlphaFoldDB" id="A0A5J4VGD6"/>
<dbReference type="EMBL" id="SNRW01007212">
    <property type="protein sequence ID" value="KAA6381631.1"/>
    <property type="molecule type" value="Genomic_DNA"/>
</dbReference>
<evidence type="ECO:0000256" key="1">
    <source>
        <dbReference type="SAM" id="MobiDB-lite"/>
    </source>
</evidence>
<evidence type="ECO:0000313" key="3">
    <source>
        <dbReference type="Proteomes" id="UP000324800"/>
    </source>
</evidence>
<feature type="region of interest" description="Disordered" evidence="1">
    <location>
        <begin position="93"/>
        <end position="113"/>
    </location>
</feature>
<accession>A0A5J4VGD6</accession>
<evidence type="ECO:0000313" key="2">
    <source>
        <dbReference type="EMBL" id="KAA6381631.1"/>
    </source>
</evidence>
<protein>
    <submittedName>
        <fullName evidence="2">Uncharacterized protein</fullName>
    </submittedName>
</protein>
<name>A0A5J4VGD6_9EUKA</name>
<proteinExistence type="predicted"/>
<sequence>MIQKVKILGDLEHLICYIIDDTTPIQGNAQFQCGQRISIEVNMTSNPRRAVFFIDGVEQKNSIANIPEAIRFYVNISKPNSSFQITKFGRLQSSSARGGPGSKSWVWGKDWAQ</sequence>
<reference evidence="2 3" key="1">
    <citation type="submission" date="2019-03" db="EMBL/GenBank/DDBJ databases">
        <title>Single cell metagenomics reveals metabolic interactions within the superorganism composed of flagellate Streblomastix strix and complex community of Bacteroidetes bacteria on its surface.</title>
        <authorList>
            <person name="Treitli S.C."/>
            <person name="Kolisko M."/>
            <person name="Husnik F."/>
            <person name="Keeling P."/>
            <person name="Hampl V."/>
        </authorList>
    </citation>
    <scope>NUCLEOTIDE SEQUENCE [LARGE SCALE GENOMIC DNA]</scope>
    <source>
        <strain evidence="2">ST1C</strain>
    </source>
</reference>
<comment type="caution">
    <text evidence="2">The sequence shown here is derived from an EMBL/GenBank/DDBJ whole genome shotgun (WGS) entry which is preliminary data.</text>
</comment>